<dbReference type="Proteomes" id="UP001162480">
    <property type="component" value="Chromosome 12"/>
</dbReference>
<name>A0AA36BBN2_OCTVU</name>
<feature type="region of interest" description="Disordered" evidence="1">
    <location>
        <begin position="1"/>
        <end position="27"/>
    </location>
</feature>
<evidence type="ECO:0000313" key="3">
    <source>
        <dbReference type="Proteomes" id="UP001162480"/>
    </source>
</evidence>
<dbReference type="PANTHER" id="PTHR10285">
    <property type="entry name" value="URIDINE KINASE"/>
    <property type="match status" value="1"/>
</dbReference>
<accession>A0AA36BBN2</accession>
<dbReference type="SUPFAM" id="SSF52540">
    <property type="entry name" value="P-loop containing nucleoside triphosphate hydrolases"/>
    <property type="match status" value="1"/>
</dbReference>
<sequence length="233" mass="26920">MAAPNNEKRRNAAMEPSSNPTTLPPPRIEELSRRFFRKVMNRKNILSVGISGATNSGKSSLTKKLAEYFPNSTSFCQDDYFRKVGSKNLELIPELDCYNWDVLSALDTDKMVTDINQQASSLAQTDKTVHLLLVDGFLIFNHRPLSEMFDRKYFLTVSKDVCMERRSNRVYDPPDCDGYFEKIAWPYYLKNLEAISDQKDIVYHDSDSNFLQIFETIKDDITNLLKTKERDLC</sequence>
<reference evidence="2" key="1">
    <citation type="submission" date="2023-08" db="EMBL/GenBank/DDBJ databases">
        <authorList>
            <person name="Alioto T."/>
            <person name="Alioto T."/>
            <person name="Gomez Garrido J."/>
        </authorList>
    </citation>
    <scope>NUCLEOTIDE SEQUENCE</scope>
</reference>
<proteinExistence type="predicted"/>
<dbReference type="AlphaFoldDB" id="A0AA36BBN2"/>
<evidence type="ECO:0000313" key="2">
    <source>
        <dbReference type="EMBL" id="CAI9731430.1"/>
    </source>
</evidence>
<evidence type="ECO:0008006" key="4">
    <source>
        <dbReference type="Google" id="ProtNLM"/>
    </source>
</evidence>
<dbReference type="Gene3D" id="3.40.50.300">
    <property type="entry name" value="P-loop containing nucleotide triphosphate hydrolases"/>
    <property type="match status" value="1"/>
</dbReference>
<gene>
    <name evidence="2" type="ORF">OCTVUL_1B005813</name>
</gene>
<dbReference type="InterPro" id="IPR027417">
    <property type="entry name" value="P-loop_NTPase"/>
</dbReference>
<organism evidence="2 3">
    <name type="scientific">Octopus vulgaris</name>
    <name type="common">Common octopus</name>
    <dbReference type="NCBI Taxonomy" id="6645"/>
    <lineage>
        <taxon>Eukaryota</taxon>
        <taxon>Metazoa</taxon>
        <taxon>Spiralia</taxon>
        <taxon>Lophotrochozoa</taxon>
        <taxon>Mollusca</taxon>
        <taxon>Cephalopoda</taxon>
        <taxon>Coleoidea</taxon>
        <taxon>Octopodiformes</taxon>
        <taxon>Octopoda</taxon>
        <taxon>Incirrata</taxon>
        <taxon>Octopodidae</taxon>
        <taxon>Octopus</taxon>
    </lineage>
</organism>
<keyword evidence="3" id="KW-1185">Reference proteome</keyword>
<protein>
    <recommendedName>
        <fullName evidence="4">Nicotinamide riboside kinase 1</fullName>
    </recommendedName>
</protein>
<evidence type="ECO:0000256" key="1">
    <source>
        <dbReference type="SAM" id="MobiDB-lite"/>
    </source>
</evidence>
<dbReference type="EMBL" id="OX597825">
    <property type="protein sequence ID" value="CAI9731430.1"/>
    <property type="molecule type" value="Genomic_DNA"/>
</dbReference>
<feature type="compositionally biased region" description="Basic and acidic residues" evidence="1">
    <location>
        <begin position="1"/>
        <end position="12"/>
    </location>
</feature>